<feature type="compositionally biased region" description="Gly residues" evidence="1">
    <location>
        <begin position="116"/>
        <end position="126"/>
    </location>
</feature>
<feature type="region of interest" description="Disordered" evidence="1">
    <location>
        <begin position="114"/>
        <end position="138"/>
    </location>
</feature>
<sequence>MRQVEAVPVLGPAAHQDADGGAGSGQRDQYRVRRALREDRLRNHADRLREAGRRFRQRGLEQRLVLLGRLVLDRQGLRVVGSAALHRLLAFLRRRLQGDVREVLEEPADLVRGVRGEGGASEGGLQHGPSRQVGGDHGEDHLRGVSGELGQQAVGGVELGGVRGGVDDHEDGVEVGAGDVVDVPVAWAVRRVVVGGEGQAGSYRVSGVVHGQDRGAGGCGVADLCVGYVLQLVGEAEGGVHQLFEAEYVDAAGIERECLCEAGGHLRECGVQTYSVCGGEAVTATVGEVHRPVQVDSGDVRLRAGGG</sequence>
<evidence type="ECO:0000256" key="1">
    <source>
        <dbReference type="SAM" id="MobiDB-lite"/>
    </source>
</evidence>
<dbReference type="Proteomes" id="UP000037151">
    <property type="component" value="Unassembled WGS sequence"/>
</dbReference>
<reference evidence="3" key="1">
    <citation type="submission" date="2014-07" db="EMBL/GenBank/DDBJ databases">
        <title>Genome sequencing of plant-pathogenic Streptomyces species.</title>
        <authorList>
            <person name="Harrison J."/>
            <person name="Sapp M."/>
            <person name="Thwaites R."/>
            <person name="Studholme D.J."/>
        </authorList>
    </citation>
    <scope>NUCLEOTIDE SEQUENCE [LARGE SCALE GENOMIC DNA]</scope>
    <source>
        <strain evidence="3">NCPPB 4445</strain>
    </source>
</reference>
<evidence type="ECO:0000313" key="2">
    <source>
        <dbReference type="EMBL" id="KND30046.1"/>
    </source>
</evidence>
<evidence type="ECO:0000313" key="3">
    <source>
        <dbReference type="Proteomes" id="UP000037151"/>
    </source>
</evidence>
<comment type="caution">
    <text evidence="2">The sequence shown here is derived from an EMBL/GenBank/DDBJ whole genome shotgun (WGS) entry which is preliminary data.</text>
</comment>
<proteinExistence type="predicted"/>
<protein>
    <submittedName>
        <fullName evidence="2">Uncharacterized protein</fullName>
    </submittedName>
</protein>
<accession>A0A0L0JWW2</accession>
<name>A0A0L0JWW2_9ACTN</name>
<dbReference type="PATRIC" id="fig|42234.21.peg.6253"/>
<gene>
    <name evidence="2" type="ORF">IQ63_30350</name>
</gene>
<organism evidence="2 3">
    <name type="scientific">Streptomyces acidiscabies</name>
    <dbReference type="NCBI Taxonomy" id="42234"/>
    <lineage>
        <taxon>Bacteria</taxon>
        <taxon>Bacillati</taxon>
        <taxon>Actinomycetota</taxon>
        <taxon>Actinomycetes</taxon>
        <taxon>Kitasatosporales</taxon>
        <taxon>Streptomycetaceae</taxon>
        <taxon>Streptomyces</taxon>
    </lineage>
</organism>
<dbReference type="AlphaFoldDB" id="A0A0L0JWW2"/>
<feature type="region of interest" description="Disordered" evidence="1">
    <location>
        <begin position="1"/>
        <end position="28"/>
    </location>
</feature>
<dbReference type="EMBL" id="JPPY01000169">
    <property type="protein sequence ID" value="KND30046.1"/>
    <property type="molecule type" value="Genomic_DNA"/>
</dbReference>